<feature type="region of interest" description="Disordered" evidence="7">
    <location>
        <begin position="53"/>
        <end position="72"/>
    </location>
</feature>
<proteinExistence type="predicted"/>
<evidence type="ECO:0000256" key="4">
    <source>
        <dbReference type="ARBA" id="ARBA00023125"/>
    </source>
</evidence>
<feature type="domain" description="Zn(2)-C6 fungal-type" evidence="8">
    <location>
        <begin position="14"/>
        <end position="44"/>
    </location>
</feature>
<dbReference type="InterPro" id="IPR036864">
    <property type="entry name" value="Zn2-C6_fun-type_DNA-bd_sf"/>
</dbReference>
<evidence type="ECO:0000256" key="2">
    <source>
        <dbReference type="ARBA" id="ARBA00022833"/>
    </source>
</evidence>
<dbReference type="PROSITE" id="PS50048">
    <property type="entry name" value="ZN2_CY6_FUNGAL_2"/>
    <property type="match status" value="1"/>
</dbReference>
<dbReference type="GO" id="GO:0000981">
    <property type="term" value="F:DNA-binding transcription factor activity, RNA polymerase II-specific"/>
    <property type="evidence" value="ECO:0007669"/>
    <property type="project" value="InterPro"/>
</dbReference>
<dbReference type="GO" id="GO:0008270">
    <property type="term" value="F:zinc ion binding"/>
    <property type="evidence" value="ECO:0007669"/>
    <property type="project" value="InterPro"/>
</dbReference>
<evidence type="ECO:0000313" key="9">
    <source>
        <dbReference type="EMBL" id="CRL21023.1"/>
    </source>
</evidence>
<protein>
    <submittedName>
        <fullName evidence="9">Fungal transcriptional regulatory protein, N-terminal</fullName>
    </submittedName>
</protein>
<dbReference type="AlphaFoldDB" id="A0A0G4P428"/>
<dbReference type="SMART" id="SM00066">
    <property type="entry name" value="GAL4"/>
    <property type="match status" value="1"/>
</dbReference>
<evidence type="ECO:0000256" key="5">
    <source>
        <dbReference type="ARBA" id="ARBA00023163"/>
    </source>
</evidence>
<evidence type="ECO:0000256" key="1">
    <source>
        <dbReference type="ARBA" id="ARBA00022723"/>
    </source>
</evidence>
<organism evidence="9 10">
    <name type="scientific">Penicillium camemberti (strain FM 013)</name>
    <dbReference type="NCBI Taxonomy" id="1429867"/>
    <lineage>
        <taxon>Eukaryota</taxon>
        <taxon>Fungi</taxon>
        <taxon>Dikarya</taxon>
        <taxon>Ascomycota</taxon>
        <taxon>Pezizomycotina</taxon>
        <taxon>Eurotiomycetes</taxon>
        <taxon>Eurotiomycetidae</taxon>
        <taxon>Eurotiales</taxon>
        <taxon>Aspergillaceae</taxon>
        <taxon>Penicillium</taxon>
    </lineage>
</organism>
<dbReference type="EMBL" id="HG793138">
    <property type="protein sequence ID" value="CRL21023.1"/>
    <property type="molecule type" value="Genomic_DNA"/>
</dbReference>
<evidence type="ECO:0000256" key="3">
    <source>
        <dbReference type="ARBA" id="ARBA00023015"/>
    </source>
</evidence>
<dbReference type="CDD" id="cd00067">
    <property type="entry name" value="GAL4"/>
    <property type="match status" value="1"/>
</dbReference>
<dbReference type="Gene3D" id="4.10.240.10">
    <property type="entry name" value="Zn(2)-C6 fungal-type DNA-binding domain"/>
    <property type="match status" value="1"/>
</dbReference>
<keyword evidence="2" id="KW-0862">Zinc</keyword>
<evidence type="ECO:0000313" key="10">
    <source>
        <dbReference type="Proteomes" id="UP000053732"/>
    </source>
</evidence>
<keyword evidence="6" id="KW-0539">Nucleus</keyword>
<keyword evidence="4" id="KW-0238">DNA-binding</keyword>
<reference evidence="9 10" key="1">
    <citation type="journal article" date="2014" name="Nat. Commun.">
        <title>Multiple recent horizontal transfers of a large genomic region in cheese making fungi.</title>
        <authorList>
            <person name="Cheeseman K."/>
            <person name="Ropars J."/>
            <person name="Renault P."/>
            <person name="Dupont J."/>
            <person name="Gouzy J."/>
            <person name="Branca A."/>
            <person name="Abraham A.L."/>
            <person name="Ceppi M."/>
            <person name="Conseiller E."/>
            <person name="Debuchy R."/>
            <person name="Malagnac F."/>
            <person name="Goarin A."/>
            <person name="Silar P."/>
            <person name="Lacoste S."/>
            <person name="Sallet E."/>
            <person name="Bensimon A."/>
            <person name="Giraud T."/>
            <person name="Brygoo Y."/>
        </authorList>
    </citation>
    <scope>NUCLEOTIDE SEQUENCE [LARGE SCALE GENOMIC DNA]</scope>
    <source>
        <strain evidence="10">FM 013</strain>
    </source>
</reference>
<dbReference type="Pfam" id="PF00172">
    <property type="entry name" value="Zn_clus"/>
    <property type="match status" value="1"/>
</dbReference>
<dbReference type="GO" id="GO:0003677">
    <property type="term" value="F:DNA binding"/>
    <property type="evidence" value="ECO:0007669"/>
    <property type="project" value="UniProtKB-KW"/>
</dbReference>
<dbReference type="SUPFAM" id="SSF57701">
    <property type="entry name" value="Zn2/Cys6 DNA-binding domain"/>
    <property type="match status" value="1"/>
</dbReference>
<sequence>MPVDRSKQVTLRRSCQACIKGKRRCDQGWPRCSRCLGKDISCEYANAPLTIQSTRKPSSGRNVGPNRSIVNATPTPQIHAPLQLEIAKEYEPNIIQFLVAGLRDLPVNFAETRKTLFIHPDLYPNGLPTPVREVHNICRHNMQTAQTGRVSVTLLSMLRQYSADLCRRLSHAATFEELLAYSQALVLIQCMLVLNEDGNACPYSEAISGMLAGIAGKLWQQAPIQLPQTLSPRCAWLLAESVRRTIIVCFMLRSAYSLNTRNYTVRTPFIDSLPFDLRTNLWDENSETAWQDALSDSEGSMVSLNEWSNGLAAGRVHDVSCFSGLILAACKGQAVSSIPSPPVNSYIDS</sequence>
<keyword evidence="1" id="KW-0479">Metal-binding</keyword>
<dbReference type="Proteomes" id="UP000053732">
    <property type="component" value="Unassembled WGS sequence"/>
</dbReference>
<name>A0A0G4P428_PENC3</name>
<evidence type="ECO:0000256" key="7">
    <source>
        <dbReference type="SAM" id="MobiDB-lite"/>
    </source>
</evidence>
<evidence type="ECO:0000256" key="6">
    <source>
        <dbReference type="ARBA" id="ARBA00023242"/>
    </source>
</evidence>
<accession>A0A0G4P428</accession>
<dbReference type="InterPro" id="IPR001138">
    <property type="entry name" value="Zn2Cys6_DnaBD"/>
</dbReference>
<keyword evidence="3" id="KW-0805">Transcription regulation</keyword>
<evidence type="ECO:0000259" key="8">
    <source>
        <dbReference type="PROSITE" id="PS50048"/>
    </source>
</evidence>
<gene>
    <name evidence="9" type="ORF">PCAMFM013_S005g000187</name>
</gene>
<keyword evidence="10" id="KW-1185">Reference proteome</keyword>
<dbReference type="PANTHER" id="PTHR47660">
    <property type="entry name" value="TRANSCRIPTION FACTOR WITH C2H2 AND ZN(2)-CYS(6) DNA BINDING DOMAIN (EUROFUNG)-RELATED-RELATED"/>
    <property type="match status" value="1"/>
</dbReference>
<keyword evidence="5" id="KW-0804">Transcription</keyword>